<evidence type="ECO:0000256" key="4">
    <source>
        <dbReference type="ARBA" id="ARBA00022989"/>
    </source>
</evidence>
<feature type="transmembrane region" description="Helical" evidence="6">
    <location>
        <begin position="113"/>
        <end position="136"/>
    </location>
</feature>
<keyword evidence="8" id="KW-1185">Reference proteome</keyword>
<comment type="caution">
    <text evidence="7">The sequence shown here is derived from an EMBL/GenBank/DDBJ whole genome shotgun (WGS) entry which is preliminary data.</text>
</comment>
<evidence type="ECO:0000256" key="1">
    <source>
        <dbReference type="ARBA" id="ARBA00004651"/>
    </source>
</evidence>
<protein>
    <submittedName>
        <fullName evidence="7">Lysylphosphatidylglycerol synthase domain-containing protein</fullName>
    </submittedName>
</protein>
<dbReference type="RefSeq" id="WP_122825241.1">
    <property type="nucleotide sequence ID" value="NZ_CP033325.1"/>
</dbReference>
<dbReference type="InterPro" id="IPR011009">
    <property type="entry name" value="Kinase-like_dom_sf"/>
</dbReference>
<evidence type="ECO:0000256" key="5">
    <source>
        <dbReference type="ARBA" id="ARBA00023136"/>
    </source>
</evidence>
<feature type="transmembrane region" description="Helical" evidence="6">
    <location>
        <begin position="646"/>
        <end position="669"/>
    </location>
</feature>
<feature type="transmembrane region" description="Helical" evidence="6">
    <location>
        <begin position="187"/>
        <end position="213"/>
    </location>
</feature>
<reference evidence="8" key="1">
    <citation type="journal article" date="2019" name="Int. J. Syst. Evol. Microbiol.">
        <title>The Global Catalogue of Microorganisms (GCM) 10K type strain sequencing project: providing services to taxonomists for standard genome sequencing and annotation.</title>
        <authorList>
            <consortium name="The Broad Institute Genomics Platform"/>
            <consortium name="The Broad Institute Genome Sequencing Center for Infectious Disease"/>
            <person name="Wu L."/>
            <person name="Ma J."/>
        </authorList>
    </citation>
    <scope>NUCLEOTIDE SEQUENCE [LARGE SCALE GENOMIC DNA]</scope>
    <source>
        <strain evidence="8">JCM 3369</strain>
    </source>
</reference>
<feature type="transmembrane region" description="Helical" evidence="6">
    <location>
        <begin position="156"/>
        <end position="175"/>
    </location>
</feature>
<dbReference type="EMBL" id="JBHSGF010000003">
    <property type="protein sequence ID" value="MFC4554674.1"/>
    <property type="molecule type" value="Genomic_DNA"/>
</dbReference>
<dbReference type="InterPro" id="IPR022791">
    <property type="entry name" value="L-PG_synthase/AglD"/>
</dbReference>
<dbReference type="Proteomes" id="UP001595955">
    <property type="component" value="Unassembled WGS sequence"/>
</dbReference>
<evidence type="ECO:0000313" key="8">
    <source>
        <dbReference type="Proteomes" id="UP001595955"/>
    </source>
</evidence>
<feature type="transmembrane region" description="Helical" evidence="6">
    <location>
        <begin position="579"/>
        <end position="598"/>
    </location>
</feature>
<name>A0ABV9D9H6_9MICO</name>
<keyword evidence="4 6" id="KW-1133">Transmembrane helix</keyword>
<sequence>MTAPAQEEGRQSPRGARTPRRGVLLVDVPETRVRRPGDLVELILSGVGIGMVLLLAVYAHGTALGVTEDVQSAAGLVLRELLLLPVTVLEGLVTFFLPPVIIVLQLVKRRWRVVLEAVLAAVVAALVATLAIWLLNTFDPRALTVGLTITVGGDRVIALNPYSAALAAFFTALGTRSQRPSLRWSWNLLWVVLGLAVIRGQLTLPGAVVTVLLGRAVGLGARYAVGVLSDRANGIGLVRGLRRAGLDPVRVVRLDPARPGAEPRAWTVTTSAPIGYTERAEPLTEETVDGAREAVPGRPPDTIDLDPTTDAAAAVAAAAPRSGVTLDPVGAHRVYSAWDVEGTRWYVAVLDGHRQVVGYLASLWTALRMRGLDHRRSATLRDAADRAALLTYAVCDAGVRTPLLAGIAVAQDSVLMTSRHVPRARRLPELTPEEIDDALLDELWSQLRRAHSRGVAHRDLTANAILVDDDRQVWLLDWEHGEIASSELSRRLDLAQLLTLLAVQIGPERALASAARNLETDELAAIAPLLQPVVLPAQTRSSTVNHRELLNALRAELVDLVPTATVEPVRLERFSVRTVVMVTIAVIAIWVLLGTLNFEQVAEAARDANPVWLVVAFGLGLSTYVGAAMTLLAFSPERLGVWRTTLVQVAASVISLVAPAGVGPAALNIRFLTRRKVETPIAVATVALVQVTQFVTTILLLVTVALVTGSAGTLSFPTDGVGIAAGAVILLAGVTMLVAPLRTWIWRKIGPTLSQVWPRVLWVVGNPRRLAIGIAGNIVMTVGFIAAFGASLAAFGYTLSLTSLSITYLTSNAVGAAVPSPGGIGPVEAALTAGLSVAGIPAGVAFSAALVFRVLTFWIRVPIGWVALRHLQRRGDL</sequence>
<feature type="transmembrane region" description="Helical" evidence="6">
    <location>
        <begin position="42"/>
        <end position="61"/>
    </location>
</feature>
<keyword evidence="2" id="KW-1003">Cell membrane</keyword>
<feature type="transmembrane region" description="Helical" evidence="6">
    <location>
        <begin position="720"/>
        <end position="739"/>
    </location>
</feature>
<feature type="transmembrane region" description="Helical" evidence="6">
    <location>
        <begin position="681"/>
        <end position="708"/>
    </location>
</feature>
<feature type="transmembrane region" description="Helical" evidence="6">
    <location>
        <begin position="610"/>
        <end position="634"/>
    </location>
</feature>
<evidence type="ECO:0000256" key="6">
    <source>
        <dbReference type="SAM" id="Phobius"/>
    </source>
</evidence>
<organism evidence="7 8">
    <name type="scientific">Georgenia faecalis</name>
    <dbReference type="NCBI Taxonomy" id="2483799"/>
    <lineage>
        <taxon>Bacteria</taxon>
        <taxon>Bacillati</taxon>
        <taxon>Actinomycetota</taxon>
        <taxon>Actinomycetes</taxon>
        <taxon>Micrococcales</taxon>
        <taxon>Bogoriellaceae</taxon>
        <taxon>Georgenia</taxon>
    </lineage>
</organism>
<feature type="transmembrane region" description="Helical" evidence="6">
    <location>
        <begin position="778"/>
        <end position="799"/>
    </location>
</feature>
<dbReference type="SUPFAM" id="SSF56112">
    <property type="entry name" value="Protein kinase-like (PK-like)"/>
    <property type="match status" value="1"/>
</dbReference>
<dbReference type="Pfam" id="PF03706">
    <property type="entry name" value="LPG_synthase_TM"/>
    <property type="match status" value="1"/>
</dbReference>
<keyword evidence="3 6" id="KW-0812">Transmembrane</keyword>
<keyword evidence="5 6" id="KW-0472">Membrane</keyword>
<accession>A0ABV9D9H6</accession>
<evidence type="ECO:0000256" key="3">
    <source>
        <dbReference type="ARBA" id="ARBA00022692"/>
    </source>
</evidence>
<evidence type="ECO:0000313" key="7">
    <source>
        <dbReference type="EMBL" id="MFC4554674.1"/>
    </source>
</evidence>
<evidence type="ECO:0000256" key="2">
    <source>
        <dbReference type="ARBA" id="ARBA00022475"/>
    </source>
</evidence>
<dbReference type="PANTHER" id="PTHR39087">
    <property type="entry name" value="UPF0104 MEMBRANE PROTEIN MJ1595"/>
    <property type="match status" value="1"/>
</dbReference>
<gene>
    <name evidence="7" type="ORF">ACFO3F_05385</name>
</gene>
<dbReference type="Gene3D" id="1.10.510.10">
    <property type="entry name" value="Transferase(Phosphotransferase) domain 1"/>
    <property type="match status" value="1"/>
</dbReference>
<comment type="subcellular location">
    <subcellularLocation>
        <location evidence="1">Cell membrane</location>
        <topology evidence="1">Multi-pass membrane protein</topology>
    </subcellularLocation>
</comment>
<proteinExistence type="predicted"/>
<dbReference type="PANTHER" id="PTHR39087:SF2">
    <property type="entry name" value="UPF0104 MEMBRANE PROTEIN MJ1595"/>
    <property type="match status" value="1"/>
</dbReference>
<feature type="transmembrane region" description="Helical" evidence="6">
    <location>
        <begin position="81"/>
        <end position="106"/>
    </location>
</feature>